<gene>
    <name evidence="1" type="ORF">MSG28_014217</name>
</gene>
<evidence type="ECO:0000313" key="2">
    <source>
        <dbReference type="Proteomes" id="UP001064048"/>
    </source>
</evidence>
<accession>A0ACC0JGC2</accession>
<dbReference type="Proteomes" id="UP001064048">
    <property type="component" value="Chromosome 25"/>
</dbReference>
<keyword evidence="2" id="KW-1185">Reference proteome</keyword>
<protein>
    <submittedName>
        <fullName evidence="1">Uncharacterized protein</fullName>
    </submittedName>
</protein>
<comment type="caution">
    <text evidence="1">The sequence shown here is derived from an EMBL/GenBank/DDBJ whole genome shotgun (WGS) entry which is preliminary data.</text>
</comment>
<sequence length="1133" mass="127174">MSLVPWKTGRALVWDATCTDTLAASYLTATTNRAGAAVDARERLKVTKYSCLGARNYFFAFGVETLGSWEIMLLTVIVCSFLAGCFAAPEDNYEIVLKEDFFKDDYLLYTGEHDIVRIFVPLNQFNGEREPYTLFFVEGDYKDDEVMSKGLYVFNRGNVTKLLDNGRDGIETKMNTIYFGAEDGIYKYDSAIKAATKHGNVTDSISQLAYNNKTDSIYYLTDDNEVYKLNEDATSSVKVTGLIDVQEMAFGFEGKLYYYDSDKVFYVVDFETGGSPKKITGLPANMKEVVLMPPARGSEQGVMLYADKTMYIIKGDQNIVWSHERIEVSLTALAPQPATITTHISILRYCDAMRCEASDCDAMRSDAMRCDAMRCDAKRCEAMRSDASDAKRCESDAKRCEAMRSDAKRCEAMRSDAKAMPEAMRSDASDAKRMRSDAKRCKRCEAMRSDAKRCEAMRSDAKRCEANAKRCEAMRSDAKHAKRCEAMRSDAKRCEAIRSDAKRCEAMRAMRSDAKRCEAMRSDAKRCEAMRSDAKACEAMRSDAKRCEAMRSDAEAMRSDAKRFILPSCLLKPSLTLGVQIEIMLLTVIVCSFLAGCFAAPEDNYEIVLKEDFFKDDYLLYTGEHDIVRIFVPLNQFNGEREPYTLFFVEGDYKDDEVMSKGLYVFNRGNVTKLLDNGRDGIETKMNTIYFGAEDGIYKYDSAIKAATKHGNVTDSISQLAYNNKTDSIYYLTDDNEVYKLNEDATSSVKVTGLIDVQEMAFGFEGKLYYYDSDKVFYVVDFETGGSPKKITGLPANMKEVVLMPPARGSEQGVMLYADKTMYIIKGDQNIVWSHERIEVSLTALAPQPEVMLLKFIACIFLAGCSAAPPNEPYLVIKESFFKSKYLLYTGKHDIVRIFVPLHQFKLDIGPSVAVDQDSSGSSSSSEETKPPFTLFFVEGDYKNDEVINKGLYIFTKGKATKLLENGRDAVATQANTIYLGGKDGIYKYDNATNTATKHGTVTDSIIQFAYNNKTDSIYYLTDDNEVYKLNEDATASVKVPGLTDVQQIAIGYEGSLYYNSAKEFYVVKLKDGGVPRKVTGLPENWNKIVLAAPFYETEVGVLLYVDNDLYILEEVHSRKGPIRTEAIGTFLD</sequence>
<organism evidence="1 2">
    <name type="scientific">Choristoneura fumiferana</name>
    <name type="common">Spruce budworm moth</name>
    <name type="synonym">Archips fumiferana</name>
    <dbReference type="NCBI Taxonomy" id="7141"/>
    <lineage>
        <taxon>Eukaryota</taxon>
        <taxon>Metazoa</taxon>
        <taxon>Ecdysozoa</taxon>
        <taxon>Arthropoda</taxon>
        <taxon>Hexapoda</taxon>
        <taxon>Insecta</taxon>
        <taxon>Pterygota</taxon>
        <taxon>Neoptera</taxon>
        <taxon>Endopterygota</taxon>
        <taxon>Lepidoptera</taxon>
        <taxon>Glossata</taxon>
        <taxon>Ditrysia</taxon>
        <taxon>Tortricoidea</taxon>
        <taxon>Tortricidae</taxon>
        <taxon>Tortricinae</taxon>
        <taxon>Choristoneura</taxon>
    </lineage>
</organism>
<evidence type="ECO:0000313" key="1">
    <source>
        <dbReference type="EMBL" id="KAI8423148.1"/>
    </source>
</evidence>
<proteinExistence type="predicted"/>
<name>A0ACC0JGC2_CHOFU</name>
<dbReference type="EMBL" id="CM046125">
    <property type="protein sequence ID" value="KAI8423148.1"/>
    <property type="molecule type" value="Genomic_DNA"/>
</dbReference>
<reference evidence="1 2" key="1">
    <citation type="journal article" date="2022" name="Genome Biol. Evol.">
        <title>The Spruce Budworm Genome: Reconstructing the Evolutionary History of Antifreeze Proteins.</title>
        <authorList>
            <person name="Beliveau C."/>
            <person name="Gagne P."/>
            <person name="Picq S."/>
            <person name="Vernygora O."/>
            <person name="Keeling C.I."/>
            <person name="Pinkney K."/>
            <person name="Doucet D."/>
            <person name="Wen F."/>
            <person name="Johnston J.S."/>
            <person name="Maaroufi H."/>
            <person name="Boyle B."/>
            <person name="Laroche J."/>
            <person name="Dewar K."/>
            <person name="Juretic N."/>
            <person name="Blackburn G."/>
            <person name="Nisole A."/>
            <person name="Brunet B."/>
            <person name="Brandao M."/>
            <person name="Lumley L."/>
            <person name="Duan J."/>
            <person name="Quan G."/>
            <person name="Lucarotti C.J."/>
            <person name="Roe A.D."/>
            <person name="Sperling F.A.H."/>
            <person name="Levesque R.C."/>
            <person name="Cusson M."/>
        </authorList>
    </citation>
    <scope>NUCLEOTIDE SEQUENCE [LARGE SCALE GENOMIC DNA]</scope>
    <source>
        <strain evidence="1">Glfc:IPQL:Cfum</strain>
    </source>
</reference>